<keyword evidence="4" id="KW-1185">Reference proteome</keyword>
<dbReference type="AlphaFoldDB" id="A0A090MTY2"/>
<gene>
    <name evidence="3" type="ORF">BN961_02525</name>
</gene>
<protein>
    <recommendedName>
        <fullName evidence="2">DUF6671 domain-containing protein</fullName>
    </recommendedName>
</protein>
<feature type="domain" description="DUF6671" evidence="2">
    <location>
        <begin position="80"/>
        <end position="299"/>
    </location>
</feature>
<dbReference type="EMBL" id="CCAZ020000001">
    <property type="protein sequence ID" value="CEG09104.1"/>
    <property type="molecule type" value="Genomic_DNA"/>
</dbReference>
<organism evidence="3 4">
    <name type="scientific">Afipia felis</name>
    <name type="common">Cat scratch disease bacillus</name>
    <dbReference type="NCBI Taxonomy" id="1035"/>
    <lineage>
        <taxon>Bacteria</taxon>
        <taxon>Pseudomonadati</taxon>
        <taxon>Pseudomonadota</taxon>
        <taxon>Alphaproteobacteria</taxon>
        <taxon>Hyphomicrobiales</taxon>
        <taxon>Nitrobacteraceae</taxon>
        <taxon>Afipia</taxon>
    </lineage>
</organism>
<dbReference type="STRING" id="1035.BN961_02525"/>
<comment type="caution">
    <text evidence="3">The sequence shown here is derived from an EMBL/GenBank/DDBJ whole genome shotgun (WGS) entry which is preliminary data.</text>
</comment>
<reference evidence="3 4" key="1">
    <citation type="journal article" date="2014" name="Genome Announc.">
        <title>Genome Sequence of Afipia felis Strain 76713, Isolated in Hospital Water Using an Amoeba Co-Culture Procedure.</title>
        <authorList>
            <person name="Benamar S."/>
            <person name="La Scola B."/>
            <person name="Croce O."/>
        </authorList>
    </citation>
    <scope>NUCLEOTIDE SEQUENCE [LARGE SCALE GENOMIC DNA]</scope>
    <source>
        <strain evidence="3 4">76713</strain>
    </source>
</reference>
<evidence type="ECO:0000256" key="1">
    <source>
        <dbReference type="SAM" id="MobiDB-lite"/>
    </source>
</evidence>
<feature type="region of interest" description="Disordered" evidence="1">
    <location>
        <begin position="280"/>
        <end position="299"/>
    </location>
</feature>
<sequence length="299" mass="32038">MSKAYNRQAPASRFTSSPYSGRRGVLATMHGKEAAISPAFRKRLGLRVETPMGLDTDALGTFTGEIARVGTIRETAIAKARLGMAAVGIPIGIASEGSYGPHPLIPFIAGGIELMALVDDDRGIVVCEHLIDDAPAYDHVITAEIGHIDSFLDRVRFPDHALIVRPHQTDGSEVMIHKGLRTVEALANAIASVAGRSDDKRALVQTDMRAHMNPTRMATISRLANSLCDRLATLCPGCAMPGYGLVDVEYGLPCEWCGAPSLMALHYVFGCVACDFSEKRPRPDGRTSADPGQCPKCNP</sequence>
<dbReference type="Proteomes" id="UP000035762">
    <property type="component" value="Unassembled WGS sequence"/>
</dbReference>
<proteinExistence type="predicted"/>
<evidence type="ECO:0000313" key="3">
    <source>
        <dbReference type="EMBL" id="CEG09104.1"/>
    </source>
</evidence>
<dbReference type="OrthoDB" id="9793837at2"/>
<dbReference type="RefSeq" id="WP_009340152.1">
    <property type="nucleotide sequence ID" value="NZ_CCAZ020000001.1"/>
</dbReference>
<dbReference type="InterPro" id="IPR046612">
    <property type="entry name" value="DUF6671"/>
</dbReference>
<evidence type="ECO:0000259" key="2">
    <source>
        <dbReference type="Pfam" id="PF20376"/>
    </source>
</evidence>
<evidence type="ECO:0000313" key="4">
    <source>
        <dbReference type="Proteomes" id="UP000035762"/>
    </source>
</evidence>
<dbReference type="Pfam" id="PF20376">
    <property type="entry name" value="DUF6671"/>
    <property type="match status" value="1"/>
</dbReference>
<accession>A0A090MTY2</accession>
<name>A0A090MTY2_AFIFE</name>